<dbReference type="Proteomes" id="UP000015101">
    <property type="component" value="Unassembled WGS sequence"/>
</dbReference>
<dbReference type="EnsemblMetazoa" id="HelroT171548">
    <property type="protein sequence ID" value="HelroP171548"/>
    <property type="gene ID" value="HelroG171548"/>
</dbReference>
<reference evidence="3" key="1">
    <citation type="submission" date="2012-12" db="EMBL/GenBank/DDBJ databases">
        <authorList>
            <person name="Hellsten U."/>
            <person name="Grimwood J."/>
            <person name="Chapman J.A."/>
            <person name="Shapiro H."/>
            <person name="Aerts A."/>
            <person name="Otillar R.P."/>
            <person name="Terry A.Y."/>
            <person name="Boore J.L."/>
            <person name="Simakov O."/>
            <person name="Marletaz F."/>
            <person name="Cho S.-J."/>
            <person name="Edsinger-Gonzales E."/>
            <person name="Havlak P."/>
            <person name="Kuo D.-H."/>
            <person name="Larsson T."/>
            <person name="Lv J."/>
            <person name="Arendt D."/>
            <person name="Savage R."/>
            <person name="Osoegawa K."/>
            <person name="de Jong P."/>
            <person name="Lindberg D.R."/>
            <person name="Seaver E.C."/>
            <person name="Weisblat D.A."/>
            <person name="Putnam N.H."/>
            <person name="Grigoriev I.V."/>
            <person name="Rokhsar D.S."/>
        </authorList>
    </citation>
    <scope>NUCLEOTIDE SEQUENCE</scope>
</reference>
<sequence>MPWMVGARLSIKAFECYPVQEFGRMITSFWFTTATKTTKSSRASMYVAEKQTTQQVDTNSLRFEPGHRQRTHNSELILETNNKFSTIFFGNFILGEDSRAFRTRVEVEIRVTISEYMCEKWPLKKNPAPTLA</sequence>
<protein>
    <submittedName>
        <fullName evidence="1 2">Uncharacterized protein</fullName>
    </submittedName>
</protein>
<dbReference type="InParanoid" id="T1F4E4"/>
<dbReference type="GeneID" id="20203693"/>
<reference evidence="1 3" key="2">
    <citation type="journal article" date="2013" name="Nature">
        <title>Insights into bilaterian evolution from three spiralian genomes.</title>
        <authorList>
            <person name="Simakov O."/>
            <person name="Marletaz F."/>
            <person name="Cho S.J."/>
            <person name="Edsinger-Gonzales E."/>
            <person name="Havlak P."/>
            <person name="Hellsten U."/>
            <person name="Kuo D.H."/>
            <person name="Larsson T."/>
            <person name="Lv J."/>
            <person name="Arendt D."/>
            <person name="Savage R."/>
            <person name="Osoegawa K."/>
            <person name="de Jong P."/>
            <person name="Grimwood J."/>
            <person name="Chapman J.A."/>
            <person name="Shapiro H."/>
            <person name="Aerts A."/>
            <person name="Otillar R.P."/>
            <person name="Terry A.Y."/>
            <person name="Boore J.L."/>
            <person name="Grigoriev I.V."/>
            <person name="Lindberg D.R."/>
            <person name="Seaver E.C."/>
            <person name="Weisblat D.A."/>
            <person name="Putnam N.H."/>
            <person name="Rokhsar D.S."/>
        </authorList>
    </citation>
    <scope>NUCLEOTIDE SEQUENCE</scope>
</reference>
<keyword evidence="3" id="KW-1185">Reference proteome</keyword>
<evidence type="ECO:0000313" key="2">
    <source>
        <dbReference type="EnsemblMetazoa" id="HelroP171548"/>
    </source>
</evidence>
<organism evidence="2 3">
    <name type="scientific">Helobdella robusta</name>
    <name type="common">Californian leech</name>
    <dbReference type="NCBI Taxonomy" id="6412"/>
    <lineage>
        <taxon>Eukaryota</taxon>
        <taxon>Metazoa</taxon>
        <taxon>Spiralia</taxon>
        <taxon>Lophotrochozoa</taxon>
        <taxon>Annelida</taxon>
        <taxon>Clitellata</taxon>
        <taxon>Hirudinea</taxon>
        <taxon>Rhynchobdellida</taxon>
        <taxon>Glossiphoniidae</taxon>
        <taxon>Helobdella</taxon>
    </lineage>
</organism>
<evidence type="ECO:0000313" key="1">
    <source>
        <dbReference type="EMBL" id="ESO05204.1"/>
    </source>
</evidence>
<name>T1F4E4_HELRO</name>
<gene>
    <name evidence="2" type="primary">20203693</name>
    <name evidence="1" type="ORF">HELRODRAFT_171548</name>
</gene>
<dbReference type="KEGG" id="hro:HELRODRAFT_171548"/>
<accession>T1F4E4</accession>
<evidence type="ECO:0000313" key="3">
    <source>
        <dbReference type="Proteomes" id="UP000015101"/>
    </source>
</evidence>
<dbReference type="AlphaFoldDB" id="T1F4E4"/>
<dbReference type="HOGENOM" id="CLU_1919309_0_0_1"/>
<dbReference type="CTD" id="20203693"/>
<proteinExistence type="predicted"/>
<dbReference type="EMBL" id="AMQM01003891">
    <property type="status" value="NOT_ANNOTATED_CDS"/>
    <property type="molecule type" value="Genomic_DNA"/>
</dbReference>
<dbReference type="EMBL" id="KB096365">
    <property type="protein sequence ID" value="ESO05204.1"/>
    <property type="molecule type" value="Genomic_DNA"/>
</dbReference>
<reference evidence="2" key="3">
    <citation type="submission" date="2015-06" db="UniProtKB">
        <authorList>
            <consortium name="EnsemblMetazoa"/>
        </authorList>
    </citation>
    <scope>IDENTIFICATION</scope>
</reference>
<dbReference type="RefSeq" id="XP_009016519.1">
    <property type="nucleotide sequence ID" value="XM_009018271.1"/>
</dbReference>